<name>A0A673U5S8_SURSU</name>
<organism evidence="7 8">
    <name type="scientific">Suricata suricatta</name>
    <name type="common">Meerkat</name>
    <dbReference type="NCBI Taxonomy" id="37032"/>
    <lineage>
        <taxon>Eukaryota</taxon>
        <taxon>Metazoa</taxon>
        <taxon>Chordata</taxon>
        <taxon>Craniata</taxon>
        <taxon>Vertebrata</taxon>
        <taxon>Euteleostomi</taxon>
        <taxon>Mammalia</taxon>
        <taxon>Eutheria</taxon>
        <taxon>Laurasiatheria</taxon>
        <taxon>Carnivora</taxon>
        <taxon>Feliformia</taxon>
        <taxon>Herpestidae</taxon>
        <taxon>Suricata</taxon>
    </lineage>
</organism>
<dbReference type="GO" id="GO:0005737">
    <property type="term" value="C:cytoplasm"/>
    <property type="evidence" value="ECO:0007669"/>
    <property type="project" value="UniProtKB-SubCell"/>
</dbReference>
<evidence type="ECO:0000256" key="4">
    <source>
        <dbReference type="ARBA" id="ARBA00033729"/>
    </source>
</evidence>
<reference evidence="7" key="3">
    <citation type="submission" date="2025-09" db="UniProtKB">
        <authorList>
            <consortium name="Ensembl"/>
        </authorList>
    </citation>
    <scope>IDENTIFICATION</scope>
</reference>
<keyword evidence="8" id="KW-1185">Reference proteome</keyword>
<dbReference type="PANTHER" id="PTHR43128:SF2">
    <property type="entry name" value="L-LACTATE DEHYDROGENASE B CHAIN"/>
    <property type="match status" value="1"/>
</dbReference>
<evidence type="ECO:0000313" key="8">
    <source>
        <dbReference type="Proteomes" id="UP000472268"/>
    </source>
</evidence>
<sequence length="103" mass="11226">MTTLKEKLIVSVSEEEATVPNNKITVAGVGKVGLACAISILGKSTMVKGMYGIENEIFLSLPCILKAQGLTNVINQKLKVDEVTRLKKSADTLWHIEKDLKDL</sequence>
<comment type="catalytic activity">
    <reaction evidence="5">
        <text>(S)-lactate + NAD(+) = pyruvate + NADH + H(+)</text>
        <dbReference type="Rhea" id="RHEA:23444"/>
        <dbReference type="ChEBI" id="CHEBI:15361"/>
        <dbReference type="ChEBI" id="CHEBI:15378"/>
        <dbReference type="ChEBI" id="CHEBI:16651"/>
        <dbReference type="ChEBI" id="CHEBI:57540"/>
        <dbReference type="ChEBI" id="CHEBI:57945"/>
        <dbReference type="EC" id="1.1.1.27"/>
    </reaction>
    <physiologicalReaction direction="left-to-right" evidence="5">
        <dbReference type="Rhea" id="RHEA:23445"/>
    </physiologicalReaction>
    <physiologicalReaction direction="right-to-left" evidence="5">
        <dbReference type="Rhea" id="RHEA:23446"/>
    </physiologicalReaction>
</comment>
<dbReference type="OMA" id="WGIQKEP"/>
<dbReference type="SUPFAM" id="SSF51735">
    <property type="entry name" value="NAD(P)-binding Rossmann-fold domains"/>
    <property type="match status" value="1"/>
</dbReference>
<keyword evidence="3" id="KW-0520">NAD</keyword>
<accession>A0A673U5S8</accession>
<dbReference type="InterPro" id="IPR015955">
    <property type="entry name" value="Lactate_DH/Glyco_Ohase_4_C"/>
</dbReference>
<feature type="domain" description="Lactate/malate dehydrogenase C-terminal" evidence="6">
    <location>
        <begin position="39"/>
        <end position="96"/>
    </location>
</feature>
<dbReference type="Gene3D" id="3.90.110.10">
    <property type="entry name" value="Lactate dehydrogenase/glycoside hydrolase, family 4, C-terminal"/>
    <property type="match status" value="1"/>
</dbReference>
<dbReference type="GO" id="GO:0006089">
    <property type="term" value="P:lactate metabolic process"/>
    <property type="evidence" value="ECO:0007669"/>
    <property type="project" value="TreeGrafter"/>
</dbReference>
<keyword evidence="2" id="KW-0963">Cytoplasm</keyword>
<dbReference type="Ensembl" id="ENSSSUT00005023806.1">
    <property type="protein sequence ID" value="ENSSSUP00005020818.1"/>
    <property type="gene ID" value="ENSSSUG00005013499.1"/>
</dbReference>
<evidence type="ECO:0000259" key="6">
    <source>
        <dbReference type="Pfam" id="PF02866"/>
    </source>
</evidence>
<proteinExistence type="predicted"/>
<reference evidence="7" key="2">
    <citation type="submission" date="2025-08" db="UniProtKB">
        <authorList>
            <consortium name="Ensembl"/>
        </authorList>
    </citation>
    <scope>IDENTIFICATION</scope>
</reference>
<dbReference type="SUPFAM" id="SSF56327">
    <property type="entry name" value="LDH C-terminal domain-like"/>
    <property type="match status" value="1"/>
</dbReference>
<dbReference type="Proteomes" id="UP000472268">
    <property type="component" value="Chromosome 11"/>
</dbReference>
<comment type="subcellular location">
    <subcellularLocation>
        <location evidence="1">Cytoplasm</location>
    </subcellularLocation>
</comment>
<comment type="function">
    <text evidence="4">Interconverts simultaneously and stereospecifically pyruvate and lactate with concomitant interconversion of NADH and NAD(+).</text>
</comment>
<dbReference type="Pfam" id="PF02866">
    <property type="entry name" value="Ldh_1_C"/>
    <property type="match status" value="1"/>
</dbReference>
<evidence type="ECO:0000313" key="7">
    <source>
        <dbReference type="Ensembl" id="ENSSSUP00005020818.1"/>
    </source>
</evidence>
<dbReference type="PANTHER" id="PTHR43128">
    <property type="entry name" value="L-2-HYDROXYCARBOXYLATE DEHYDROGENASE (NAD(P)(+))"/>
    <property type="match status" value="1"/>
</dbReference>
<protein>
    <recommendedName>
        <fullName evidence="6">Lactate/malate dehydrogenase C-terminal domain-containing protein</fullName>
    </recommendedName>
</protein>
<dbReference type="InterPro" id="IPR036291">
    <property type="entry name" value="NAD(P)-bd_dom_sf"/>
</dbReference>
<evidence type="ECO:0000256" key="2">
    <source>
        <dbReference type="ARBA" id="ARBA00022490"/>
    </source>
</evidence>
<reference evidence="7 8" key="1">
    <citation type="submission" date="2019-05" db="EMBL/GenBank/DDBJ databases">
        <title>A Chromosome-scale Meerkat (S. suricatta) Genome Assembly.</title>
        <authorList>
            <person name="Dudchenko O."/>
            <person name="Lieberman Aiden E."/>
            <person name="Tung J."/>
            <person name="Barreiro L.B."/>
            <person name="Clutton-Brock T.H."/>
        </authorList>
    </citation>
    <scope>NUCLEOTIDE SEQUENCE [LARGE SCALE GENOMIC DNA]</scope>
</reference>
<evidence type="ECO:0000256" key="1">
    <source>
        <dbReference type="ARBA" id="ARBA00004496"/>
    </source>
</evidence>
<dbReference type="InterPro" id="IPR022383">
    <property type="entry name" value="Lactate/malate_DH_C"/>
</dbReference>
<dbReference type="GO" id="GO:0004459">
    <property type="term" value="F:L-lactate dehydrogenase (NAD+) activity"/>
    <property type="evidence" value="ECO:0007669"/>
    <property type="project" value="UniProtKB-EC"/>
</dbReference>
<dbReference type="AlphaFoldDB" id="A0A673U5S8"/>
<evidence type="ECO:0000256" key="5">
    <source>
        <dbReference type="ARBA" id="ARBA00048275"/>
    </source>
</evidence>
<evidence type="ECO:0000256" key="3">
    <source>
        <dbReference type="ARBA" id="ARBA00023027"/>
    </source>
</evidence>